<evidence type="ECO:0000313" key="2">
    <source>
        <dbReference type="EMBL" id="GBP97148.1"/>
    </source>
</evidence>
<sequence length="158" mass="17315">MIHCRAFACEPVCERERGTNLFLHRRMRRSRRDSGRPPKTLFIKGKYLRQSDPGIRLDPLYRPAETCVDTISPLISQPVKQCAVTESHHHRLVAVGLQQQHPPTAHNSQQTAPGQPPGLPGSSSAIPLPNIAGSCGRCASPVVPSLVQKVLPNGNLHD</sequence>
<proteinExistence type="predicted"/>
<dbReference type="EMBL" id="BGZK01002880">
    <property type="protein sequence ID" value="GBP97148.1"/>
    <property type="molecule type" value="Genomic_DNA"/>
</dbReference>
<reference evidence="2 3" key="1">
    <citation type="journal article" date="2019" name="Commun. Biol.">
        <title>The bagworm genome reveals a unique fibroin gene that provides high tensile strength.</title>
        <authorList>
            <person name="Kono N."/>
            <person name="Nakamura H."/>
            <person name="Ohtoshi R."/>
            <person name="Tomita M."/>
            <person name="Numata K."/>
            <person name="Arakawa K."/>
        </authorList>
    </citation>
    <scope>NUCLEOTIDE SEQUENCE [LARGE SCALE GENOMIC DNA]</scope>
</reference>
<dbReference type="AlphaFoldDB" id="A0A4C2AAJ0"/>
<dbReference type="Proteomes" id="UP000299102">
    <property type="component" value="Unassembled WGS sequence"/>
</dbReference>
<feature type="region of interest" description="Disordered" evidence="1">
    <location>
        <begin position="100"/>
        <end position="126"/>
    </location>
</feature>
<evidence type="ECO:0000256" key="1">
    <source>
        <dbReference type="SAM" id="MobiDB-lite"/>
    </source>
</evidence>
<feature type="compositionally biased region" description="Polar residues" evidence="1">
    <location>
        <begin position="100"/>
        <end position="112"/>
    </location>
</feature>
<keyword evidence="3" id="KW-1185">Reference proteome</keyword>
<comment type="caution">
    <text evidence="2">The sequence shown here is derived from an EMBL/GenBank/DDBJ whole genome shotgun (WGS) entry which is preliminary data.</text>
</comment>
<gene>
    <name evidence="2" type="ORF">EVAR_100969_1</name>
</gene>
<organism evidence="2 3">
    <name type="scientific">Eumeta variegata</name>
    <name type="common">Bagworm moth</name>
    <name type="synonym">Eumeta japonica</name>
    <dbReference type="NCBI Taxonomy" id="151549"/>
    <lineage>
        <taxon>Eukaryota</taxon>
        <taxon>Metazoa</taxon>
        <taxon>Ecdysozoa</taxon>
        <taxon>Arthropoda</taxon>
        <taxon>Hexapoda</taxon>
        <taxon>Insecta</taxon>
        <taxon>Pterygota</taxon>
        <taxon>Neoptera</taxon>
        <taxon>Endopterygota</taxon>
        <taxon>Lepidoptera</taxon>
        <taxon>Glossata</taxon>
        <taxon>Ditrysia</taxon>
        <taxon>Tineoidea</taxon>
        <taxon>Psychidae</taxon>
        <taxon>Oiketicinae</taxon>
        <taxon>Eumeta</taxon>
    </lineage>
</organism>
<name>A0A4C2AAJ0_EUMVA</name>
<dbReference type="OrthoDB" id="7474005at2759"/>
<accession>A0A4C2AAJ0</accession>
<evidence type="ECO:0000313" key="3">
    <source>
        <dbReference type="Proteomes" id="UP000299102"/>
    </source>
</evidence>
<protein>
    <submittedName>
        <fullName evidence="2">Uncharacterized protein</fullName>
    </submittedName>
</protein>